<keyword evidence="8" id="KW-0418">Kinase</keyword>
<feature type="transmembrane region" description="Helical" evidence="13">
    <location>
        <begin position="114"/>
        <end position="134"/>
    </location>
</feature>
<feature type="transmembrane region" description="Helical" evidence="13">
    <location>
        <begin position="275"/>
        <end position="292"/>
    </location>
</feature>
<dbReference type="Proteomes" id="UP000197058">
    <property type="component" value="Chromosome"/>
</dbReference>
<evidence type="ECO:0000313" key="16">
    <source>
        <dbReference type="EMBL" id="ASE35083.1"/>
    </source>
</evidence>
<proteinExistence type="predicted"/>
<dbReference type="InterPro" id="IPR013013">
    <property type="entry name" value="PTS_EIIC_1"/>
</dbReference>
<evidence type="ECO:0000256" key="1">
    <source>
        <dbReference type="ARBA" id="ARBA00004651"/>
    </source>
</evidence>
<dbReference type="InterPro" id="IPR036878">
    <property type="entry name" value="Glu_permease_IIB"/>
</dbReference>
<dbReference type="InterPro" id="IPR003352">
    <property type="entry name" value="PTS_EIIC"/>
</dbReference>
<evidence type="ECO:0000256" key="10">
    <source>
        <dbReference type="ARBA" id="ARBA00023136"/>
    </source>
</evidence>
<dbReference type="NCBIfam" id="TIGR00826">
    <property type="entry name" value="EIIB_glc"/>
    <property type="match status" value="1"/>
</dbReference>
<evidence type="ECO:0000256" key="12">
    <source>
        <dbReference type="SAM" id="MobiDB-lite"/>
    </source>
</evidence>
<protein>
    <submittedName>
        <fullName evidence="16">PTS glucose transporter subunit IIBC</fullName>
    </submittedName>
</protein>
<evidence type="ECO:0000256" key="9">
    <source>
        <dbReference type="ARBA" id="ARBA00022989"/>
    </source>
</evidence>
<evidence type="ECO:0000256" key="11">
    <source>
        <dbReference type="PROSITE-ProRule" id="PRU00421"/>
    </source>
</evidence>
<feature type="transmembrane region" description="Helical" evidence="13">
    <location>
        <begin position="44"/>
        <end position="69"/>
    </location>
</feature>
<keyword evidence="4 16" id="KW-0762">Sugar transport</keyword>
<accession>A0AAI8GUI3</accession>
<evidence type="ECO:0000256" key="6">
    <source>
        <dbReference type="ARBA" id="ARBA00022683"/>
    </source>
</evidence>
<dbReference type="InterPro" id="IPR018113">
    <property type="entry name" value="PTrfase_EIIB_Cys"/>
</dbReference>
<evidence type="ECO:0000256" key="5">
    <source>
        <dbReference type="ARBA" id="ARBA00022679"/>
    </source>
</evidence>
<dbReference type="PROSITE" id="PS01035">
    <property type="entry name" value="PTS_EIIB_TYPE_1_CYS"/>
    <property type="match status" value="1"/>
</dbReference>
<keyword evidence="3" id="KW-1003">Cell membrane</keyword>
<dbReference type="KEGG" id="sscu:CEP64_10885"/>
<name>A0AAI8GUI3_MAMSC</name>
<keyword evidence="2" id="KW-0813">Transport</keyword>
<dbReference type="EMBL" id="CP022046">
    <property type="protein sequence ID" value="ASE35083.1"/>
    <property type="molecule type" value="Genomic_DNA"/>
</dbReference>
<dbReference type="GO" id="GO:0016301">
    <property type="term" value="F:kinase activity"/>
    <property type="evidence" value="ECO:0007669"/>
    <property type="project" value="UniProtKB-KW"/>
</dbReference>
<feature type="active site" description="Phosphocysteine intermediate; for EIIB activity" evidence="11">
    <location>
        <position position="437"/>
    </location>
</feature>
<dbReference type="PANTHER" id="PTHR30009:SF4">
    <property type="entry name" value="PTS SYSTEM N-ACETYLGLUCOSAMINE-SPECIFIC EIICBA COMPONENT"/>
    <property type="match status" value="1"/>
</dbReference>
<evidence type="ECO:0000256" key="2">
    <source>
        <dbReference type="ARBA" id="ARBA00022448"/>
    </source>
</evidence>
<dbReference type="Pfam" id="PF00367">
    <property type="entry name" value="PTS_EIIB"/>
    <property type="match status" value="1"/>
</dbReference>
<dbReference type="SUPFAM" id="SSF55604">
    <property type="entry name" value="Glucose permease domain IIB"/>
    <property type="match status" value="1"/>
</dbReference>
<dbReference type="PANTHER" id="PTHR30009">
    <property type="entry name" value="CYTOCHROME C-TYPE SYNTHESIS PROTEIN AND PTS TRANSMEMBRANE COMPONENT"/>
    <property type="match status" value="1"/>
</dbReference>
<dbReference type="NCBIfam" id="TIGR01998">
    <property type="entry name" value="PTS-II-BC-nag"/>
    <property type="match status" value="1"/>
</dbReference>
<dbReference type="InterPro" id="IPR001996">
    <property type="entry name" value="PTS_IIB_1"/>
</dbReference>
<dbReference type="GO" id="GO:0005886">
    <property type="term" value="C:plasma membrane"/>
    <property type="evidence" value="ECO:0007669"/>
    <property type="project" value="UniProtKB-SubCell"/>
</dbReference>
<feature type="domain" description="PTS EIIC type-1" evidence="15">
    <location>
        <begin position="1"/>
        <end position="386"/>
    </location>
</feature>
<evidence type="ECO:0000256" key="7">
    <source>
        <dbReference type="ARBA" id="ARBA00022692"/>
    </source>
</evidence>
<dbReference type="GO" id="GO:0015764">
    <property type="term" value="P:N-acetylglucosamine transport"/>
    <property type="evidence" value="ECO:0007669"/>
    <property type="project" value="TreeGrafter"/>
</dbReference>
<keyword evidence="5" id="KW-0808">Transferase</keyword>
<dbReference type="InterPro" id="IPR010974">
    <property type="entry name" value="PTS_IIBC_nag"/>
</dbReference>
<evidence type="ECO:0000256" key="4">
    <source>
        <dbReference type="ARBA" id="ARBA00022597"/>
    </source>
</evidence>
<dbReference type="GO" id="GO:0009401">
    <property type="term" value="P:phosphoenolpyruvate-dependent sugar phosphotransferase system"/>
    <property type="evidence" value="ECO:0007669"/>
    <property type="project" value="UniProtKB-KW"/>
</dbReference>
<keyword evidence="7 13" id="KW-0812">Transmembrane</keyword>
<keyword evidence="10 13" id="KW-0472">Membrane</keyword>
<dbReference type="InterPro" id="IPR050429">
    <property type="entry name" value="PTS_Glucose_EIICBA"/>
</dbReference>
<feature type="transmembrane region" description="Helical" evidence="13">
    <location>
        <begin position="76"/>
        <end position="94"/>
    </location>
</feature>
<keyword evidence="6" id="KW-0598">Phosphotransferase system</keyword>
<evidence type="ECO:0000259" key="14">
    <source>
        <dbReference type="PROSITE" id="PS51098"/>
    </source>
</evidence>
<feature type="region of interest" description="Disordered" evidence="12">
    <location>
        <begin position="391"/>
        <end position="412"/>
    </location>
</feature>
<feature type="transmembrane region" description="Helical" evidence="13">
    <location>
        <begin position="355"/>
        <end position="374"/>
    </location>
</feature>
<feature type="transmembrane region" description="Helical" evidence="13">
    <location>
        <begin position="298"/>
        <end position="322"/>
    </location>
</feature>
<dbReference type="GO" id="GO:0015572">
    <property type="term" value="F:N-acetylglucosamine transmembrane transporter activity"/>
    <property type="evidence" value="ECO:0007669"/>
    <property type="project" value="InterPro"/>
</dbReference>
<dbReference type="GO" id="GO:0090563">
    <property type="term" value="F:protein-phosphocysteine-sugar phosphotransferase activity"/>
    <property type="evidence" value="ECO:0007669"/>
    <property type="project" value="TreeGrafter"/>
</dbReference>
<dbReference type="Pfam" id="PF02378">
    <property type="entry name" value="PTS_EIIC"/>
    <property type="match status" value="1"/>
</dbReference>
<feature type="transmembrane region" description="Helical" evidence="13">
    <location>
        <begin position="329"/>
        <end position="349"/>
    </location>
</feature>
<dbReference type="PROSITE" id="PS51103">
    <property type="entry name" value="PTS_EIIC_TYPE_1"/>
    <property type="match status" value="1"/>
</dbReference>
<dbReference type="Gene3D" id="3.30.1360.60">
    <property type="entry name" value="Glucose permease domain IIB"/>
    <property type="match status" value="1"/>
</dbReference>
<gene>
    <name evidence="16" type="ORF">CEP64_10885</name>
</gene>
<dbReference type="RefSeq" id="WP_058590796.1">
    <property type="nucleotide sequence ID" value="NZ_CP022046.2"/>
</dbReference>
<evidence type="ECO:0000256" key="3">
    <source>
        <dbReference type="ARBA" id="ARBA00022475"/>
    </source>
</evidence>
<evidence type="ECO:0000256" key="13">
    <source>
        <dbReference type="SAM" id="Phobius"/>
    </source>
</evidence>
<keyword evidence="9 13" id="KW-1133">Transmembrane helix</keyword>
<feature type="transmembrane region" description="Helical" evidence="13">
    <location>
        <begin position="12"/>
        <end position="32"/>
    </location>
</feature>
<feature type="transmembrane region" description="Helical" evidence="13">
    <location>
        <begin position="154"/>
        <end position="174"/>
    </location>
</feature>
<feature type="domain" description="PTS EIIB type-1" evidence="14">
    <location>
        <begin position="415"/>
        <end position="496"/>
    </location>
</feature>
<evidence type="ECO:0000259" key="15">
    <source>
        <dbReference type="PROSITE" id="PS51103"/>
    </source>
</evidence>
<comment type="subcellular location">
    <subcellularLocation>
        <location evidence="1">Cell membrane</location>
        <topology evidence="1">Multi-pass membrane protein</topology>
    </subcellularLocation>
</comment>
<dbReference type="GO" id="GO:0008982">
    <property type="term" value="F:protein-N(PI)-phosphohistidine-sugar phosphotransferase activity"/>
    <property type="evidence" value="ECO:0007669"/>
    <property type="project" value="InterPro"/>
</dbReference>
<reference evidence="17" key="1">
    <citation type="submission" date="2017-06" db="EMBL/GenBank/DDBJ databases">
        <title>FDA dAtabase for Regulatory Grade micrObial Sequences (FDA-ARGOS): Supporting development and validation of Infectious Disease Dx tests.</title>
        <authorList>
            <person name="Goldberg B."/>
            <person name="Campos J."/>
            <person name="Tallon L."/>
            <person name="Sadzewicz L."/>
            <person name="Sengamalay N."/>
            <person name="Ott S."/>
            <person name="Godinez A."/>
            <person name="Nagaraj S."/>
            <person name="Vavikolanu K."/>
            <person name="Nadendla S."/>
            <person name="George J."/>
            <person name="Geyer C."/>
            <person name="Sichtig H."/>
        </authorList>
    </citation>
    <scope>NUCLEOTIDE SEQUENCE [LARGE SCALE GENOMIC DNA]</scope>
    <source>
        <strain evidence="17">FDAARGOS_285</strain>
    </source>
</reference>
<sequence>MKAYMQKFAQSLMLPISILPVAGLLLGIASFIDSGAINGEGNSIANFLANGGLAVINNLPILFAVGLAFGMSKDKNGAAALSGLVSFLVVTQVLKPEAMAKVLHIAEDKVDIAFTGISNVFIGIICGLVTAAIYNRFKDTKLPTAFAFFSGKRLVPILSAAAMLVISIALMFIWPPVYNGLVSFGEMISKLGPLGAGLYGFFNRLLLPFGLHHALNQVFWFDIAGINDIANFWSSKGEAGITGRYQAGLFPIMMFGLPAAALAIWKNAEKRNRKVVGSLMVTAAIASFVTGITEPLEFSFLVAAPMLFGIHALLTGISLFIAATFHWTAGFTFSAGLIDYLLSLSIPIANKPLMLLVLGLIMGVVYFVVFDFAIRTFNLKTPGRDGLMEEAAKQDPSLEEDEAGTSTNNSGVKVSNKTKLIYEAIGGNDNIEVIDHCATRLRLTLKDTSVVDQDKIKQSGALGNKVISDKNIQIIIGTDVQFTADELMQMQQNQGH</sequence>
<dbReference type="AlphaFoldDB" id="A0AAI8GUI3"/>
<dbReference type="PROSITE" id="PS51098">
    <property type="entry name" value="PTS_EIIB_TYPE_1"/>
    <property type="match status" value="1"/>
</dbReference>
<evidence type="ECO:0000256" key="8">
    <source>
        <dbReference type="ARBA" id="ARBA00022777"/>
    </source>
</evidence>
<organism evidence="16 17">
    <name type="scientific">Mammaliicoccus sciuri</name>
    <name type="common">Staphylococcus sciuri</name>
    <dbReference type="NCBI Taxonomy" id="1296"/>
    <lineage>
        <taxon>Bacteria</taxon>
        <taxon>Bacillati</taxon>
        <taxon>Bacillota</taxon>
        <taxon>Bacilli</taxon>
        <taxon>Bacillales</taxon>
        <taxon>Staphylococcaceae</taxon>
        <taxon>Mammaliicoccus</taxon>
    </lineage>
</organism>
<dbReference type="GO" id="GO:0019866">
    <property type="term" value="C:organelle inner membrane"/>
    <property type="evidence" value="ECO:0007669"/>
    <property type="project" value="InterPro"/>
</dbReference>
<feature type="transmembrane region" description="Helical" evidence="13">
    <location>
        <begin position="245"/>
        <end position="263"/>
    </location>
</feature>
<evidence type="ECO:0000313" key="17">
    <source>
        <dbReference type="Proteomes" id="UP000197058"/>
    </source>
</evidence>
<dbReference type="CDD" id="cd00212">
    <property type="entry name" value="PTS_IIB_glc"/>
    <property type="match status" value="1"/>
</dbReference>